<evidence type="ECO:0000256" key="4">
    <source>
        <dbReference type="ARBA" id="ARBA00023098"/>
    </source>
</evidence>
<dbReference type="SUPFAM" id="SSF52151">
    <property type="entry name" value="FabD/lysophospholipase-like"/>
    <property type="match status" value="1"/>
</dbReference>
<comment type="subcellular location">
    <subcellularLocation>
        <location evidence="1">Membrane</location>
    </subcellularLocation>
</comment>
<keyword evidence="2 6" id="KW-0378">Hydrolase</keyword>
<dbReference type="CDD" id="cd07205">
    <property type="entry name" value="Pat_PNPLA6_PNPLA7_NTE1_like"/>
    <property type="match status" value="1"/>
</dbReference>
<dbReference type="Gene3D" id="3.10.20.310">
    <property type="entry name" value="membrane protein fhac"/>
    <property type="match status" value="1"/>
</dbReference>
<keyword evidence="7" id="KW-0732">Signal</keyword>
<keyword evidence="5" id="KW-0472">Membrane</keyword>
<feature type="short sequence motif" description="DGA/G" evidence="6">
    <location>
        <begin position="211"/>
        <end position="213"/>
    </location>
</feature>
<evidence type="ECO:0000256" key="6">
    <source>
        <dbReference type="PROSITE-ProRule" id="PRU01161"/>
    </source>
</evidence>
<dbReference type="PANTHER" id="PTHR14226">
    <property type="entry name" value="NEUROPATHY TARGET ESTERASE/SWISS CHEESE D.MELANOGASTER"/>
    <property type="match status" value="1"/>
</dbReference>
<evidence type="ECO:0000256" key="7">
    <source>
        <dbReference type="SAM" id="SignalP"/>
    </source>
</evidence>
<accession>A0ABQ3BRA1</accession>
<reference evidence="11" key="1">
    <citation type="journal article" date="2019" name="Int. J. Syst. Evol. Microbiol.">
        <title>The Global Catalogue of Microorganisms (GCM) 10K type strain sequencing project: providing services to taxonomists for standard genome sequencing and annotation.</title>
        <authorList>
            <consortium name="The Broad Institute Genomics Platform"/>
            <consortium name="The Broad Institute Genome Sequencing Center for Infectious Disease"/>
            <person name="Wu L."/>
            <person name="Ma J."/>
        </authorList>
    </citation>
    <scope>NUCLEOTIDE SEQUENCE [LARGE SCALE GENOMIC DNA]</scope>
    <source>
        <strain evidence="11">KCTC 12708</strain>
    </source>
</reference>
<evidence type="ECO:0000256" key="1">
    <source>
        <dbReference type="ARBA" id="ARBA00004370"/>
    </source>
</evidence>
<evidence type="ECO:0000256" key="2">
    <source>
        <dbReference type="ARBA" id="ARBA00022801"/>
    </source>
</evidence>
<evidence type="ECO:0000313" key="11">
    <source>
        <dbReference type="Proteomes" id="UP000615593"/>
    </source>
</evidence>
<feature type="short sequence motif" description="GXSXG" evidence="6">
    <location>
        <begin position="65"/>
        <end position="69"/>
    </location>
</feature>
<dbReference type="PANTHER" id="PTHR14226:SF76">
    <property type="entry name" value="NTE FAMILY PROTEIN RSSA"/>
    <property type="match status" value="1"/>
</dbReference>
<proteinExistence type="predicted"/>
<dbReference type="InterPro" id="IPR034746">
    <property type="entry name" value="POTRA"/>
</dbReference>
<organism evidence="10 11">
    <name type="scientific">Mesonia mobilis</name>
    <dbReference type="NCBI Taxonomy" id="369791"/>
    <lineage>
        <taxon>Bacteria</taxon>
        <taxon>Pseudomonadati</taxon>
        <taxon>Bacteroidota</taxon>
        <taxon>Flavobacteriia</taxon>
        <taxon>Flavobacteriales</taxon>
        <taxon>Flavobacteriaceae</taxon>
        <taxon>Mesonia</taxon>
    </lineage>
</organism>
<evidence type="ECO:0000256" key="3">
    <source>
        <dbReference type="ARBA" id="ARBA00022963"/>
    </source>
</evidence>
<evidence type="ECO:0000256" key="5">
    <source>
        <dbReference type="ARBA" id="ARBA00023136"/>
    </source>
</evidence>
<feature type="domain" description="PNPLA" evidence="8">
    <location>
        <begin position="34"/>
        <end position="224"/>
    </location>
</feature>
<sequence>MIKMKKIFGLILIFCSFAVFGQTQEQPEDLKVGLVLSGGGAKGLAHIGALKVIEEAGVRIDYIGGTSMGAIIGSLYASGYSAKQLDSIFKATNFNALIQDDLPRGVKSFYEREDSERYAVTLPFDRFKIGLPSGLSKGQNIYNLLAYLMSPVEEIDDFSELPIPFFCIGTNIETGEEVLLDRGSLPQAVSASGAIPSLFSPVEINGHLISDGGITNNYPIEELKKRNVDYIIGVDVQDSLVNREKLQSAFEIITQVNNFRTIKDMKNKRSKTDLYIKPDITAFTILSFDEGAAIIQQGEKRANEFKTELQLLAGRQQTSAETVHGKIKFSDSIHIADIHISGNSNYPRNYIRGKLKVDTDAKISHHDLGRAINNLSATGNFERIEYELIQKEDARQDLNLIVTENDNNTNLRLSLHYDELYRSAALLNFTRKSLLLKNDILSLDFIAGDNFRYDARYYIDKGSYWSIGLNSRFDQFSKNVPYSFIENNFDLGDYNVNQVDIDYQDFTNQIYAETFFFKSFKLGLGGEHKYTNLETETIIENDNSQEYPFTILEESNLFSAFGYLEYDKYDNAYFPCKGLRFMGDFHAYLVESEASYDFTPFYIARGYFGYAFSPIKNFSFRLQSETGFRIGETEMNALDFYLGGYGNHLVNNLVPFYGYDFLSISGDSYIKSLVEVDFEPFNKNHIILSYNFANVENDLYSTGNFFSSPNYTGMALGYGIETFLGPIELKYSYSPERAESEWFFNLGFWF</sequence>
<dbReference type="Gene3D" id="3.40.1090.10">
    <property type="entry name" value="Cytosolic phospholipase A2 catalytic domain"/>
    <property type="match status" value="2"/>
</dbReference>
<feature type="short sequence motif" description="GXGXXG" evidence="6">
    <location>
        <begin position="38"/>
        <end position="43"/>
    </location>
</feature>
<dbReference type="EMBL" id="BMWY01000004">
    <property type="protein sequence ID" value="GGZ55082.1"/>
    <property type="molecule type" value="Genomic_DNA"/>
</dbReference>
<dbReference type="Proteomes" id="UP000615593">
    <property type="component" value="Unassembled WGS sequence"/>
</dbReference>
<keyword evidence="3 6" id="KW-0442">Lipid degradation</keyword>
<feature type="active site" description="Nucleophile" evidence="6">
    <location>
        <position position="67"/>
    </location>
</feature>
<dbReference type="InterPro" id="IPR002641">
    <property type="entry name" value="PNPLA_dom"/>
</dbReference>
<comment type="caution">
    <text evidence="10">The sequence shown here is derived from an EMBL/GenBank/DDBJ whole genome shotgun (WGS) entry which is preliminary data.</text>
</comment>
<keyword evidence="11" id="KW-1185">Reference proteome</keyword>
<feature type="signal peptide" evidence="7">
    <location>
        <begin position="1"/>
        <end position="21"/>
    </location>
</feature>
<dbReference type="Pfam" id="PF19143">
    <property type="entry name" value="Omp85_2"/>
    <property type="match status" value="1"/>
</dbReference>
<gene>
    <name evidence="10" type="ORF">GCM10008088_15810</name>
</gene>
<feature type="chain" id="PRO_5045593151" evidence="7">
    <location>
        <begin position="22"/>
        <end position="750"/>
    </location>
</feature>
<feature type="active site" description="Proton acceptor" evidence="6">
    <location>
        <position position="211"/>
    </location>
</feature>
<feature type="domain" description="POTRA" evidence="9">
    <location>
        <begin position="333"/>
        <end position="405"/>
    </location>
</feature>
<evidence type="ECO:0000313" key="10">
    <source>
        <dbReference type="EMBL" id="GGZ55082.1"/>
    </source>
</evidence>
<dbReference type="PROSITE" id="PS51779">
    <property type="entry name" value="POTRA"/>
    <property type="match status" value="1"/>
</dbReference>
<dbReference type="Pfam" id="PF01734">
    <property type="entry name" value="Patatin"/>
    <property type="match status" value="1"/>
</dbReference>
<dbReference type="InterPro" id="IPR043864">
    <property type="entry name" value="Omp85-like_dom"/>
</dbReference>
<dbReference type="InterPro" id="IPR016035">
    <property type="entry name" value="Acyl_Trfase/lysoPLipase"/>
</dbReference>
<dbReference type="InterPro" id="IPR050301">
    <property type="entry name" value="NTE"/>
</dbReference>
<evidence type="ECO:0000259" key="8">
    <source>
        <dbReference type="PROSITE" id="PS51635"/>
    </source>
</evidence>
<dbReference type="PROSITE" id="PS51635">
    <property type="entry name" value="PNPLA"/>
    <property type="match status" value="1"/>
</dbReference>
<protein>
    <submittedName>
        <fullName evidence="10">Patatin</fullName>
    </submittedName>
</protein>
<evidence type="ECO:0000259" key="9">
    <source>
        <dbReference type="PROSITE" id="PS51779"/>
    </source>
</evidence>
<keyword evidence="4 6" id="KW-0443">Lipid metabolism</keyword>
<name>A0ABQ3BRA1_9FLAO</name>